<protein>
    <submittedName>
        <fullName evidence="2">Uncharacterized protein</fullName>
    </submittedName>
</protein>
<gene>
    <name evidence="2" type="ORF">MNOR_LOCUS26574</name>
</gene>
<keyword evidence="3" id="KW-1185">Reference proteome</keyword>
<feature type="compositionally biased region" description="Polar residues" evidence="1">
    <location>
        <begin position="162"/>
        <end position="181"/>
    </location>
</feature>
<proteinExistence type="predicted"/>
<dbReference type="PANTHER" id="PTHR48462">
    <property type="entry name" value="PROTEIN, PUTATIVE-RELATED"/>
    <property type="match status" value="1"/>
</dbReference>
<accession>A0AAV2RL11</accession>
<evidence type="ECO:0000313" key="3">
    <source>
        <dbReference type="Proteomes" id="UP001497623"/>
    </source>
</evidence>
<reference evidence="2 3" key="1">
    <citation type="submission" date="2024-05" db="EMBL/GenBank/DDBJ databases">
        <authorList>
            <person name="Wallberg A."/>
        </authorList>
    </citation>
    <scope>NUCLEOTIDE SEQUENCE [LARGE SCALE GENOMIC DNA]</scope>
</reference>
<dbReference type="EMBL" id="CAXKWB010026730">
    <property type="protein sequence ID" value="CAL4130467.1"/>
    <property type="molecule type" value="Genomic_DNA"/>
</dbReference>
<organism evidence="2 3">
    <name type="scientific">Meganyctiphanes norvegica</name>
    <name type="common">Northern krill</name>
    <name type="synonym">Thysanopoda norvegica</name>
    <dbReference type="NCBI Taxonomy" id="48144"/>
    <lineage>
        <taxon>Eukaryota</taxon>
        <taxon>Metazoa</taxon>
        <taxon>Ecdysozoa</taxon>
        <taxon>Arthropoda</taxon>
        <taxon>Crustacea</taxon>
        <taxon>Multicrustacea</taxon>
        <taxon>Malacostraca</taxon>
        <taxon>Eumalacostraca</taxon>
        <taxon>Eucarida</taxon>
        <taxon>Euphausiacea</taxon>
        <taxon>Euphausiidae</taxon>
        <taxon>Meganyctiphanes</taxon>
    </lineage>
</organism>
<feature type="non-terminal residue" evidence="2">
    <location>
        <position position="1"/>
    </location>
</feature>
<evidence type="ECO:0000256" key="1">
    <source>
        <dbReference type="SAM" id="MobiDB-lite"/>
    </source>
</evidence>
<evidence type="ECO:0000313" key="2">
    <source>
        <dbReference type="EMBL" id="CAL4130467.1"/>
    </source>
</evidence>
<comment type="caution">
    <text evidence="2">The sequence shown here is derived from an EMBL/GenBank/DDBJ whole genome shotgun (WGS) entry which is preliminary data.</text>
</comment>
<feature type="region of interest" description="Disordered" evidence="1">
    <location>
        <begin position="161"/>
        <end position="181"/>
    </location>
</feature>
<dbReference type="Proteomes" id="UP001497623">
    <property type="component" value="Unassembled WGS sequence"/>
</dbReference>
<dbReference type="PANTHER" id="PTHR48462:SF1">
    <property type="entry name" value="PROTEIN, PUTATIVE-RELATED"/>
    <property type="match status" value="1"/>
</dbReference>
<dbReference type="AlphaFoldDB" id="A0AAV2RL11"/>
<name>A0AAV2RL11_MEGNR</name>
<sequence>IKYIEDGNFELLGGPIGTSEYCNQHTQNRVEKASELLSALGELHDPQVALILLRHCASFGKLVYSLRVVPHHKHTIALKNFDNAVRDCVESFLSCSTTDTEWSLANLSTKMGGLGLRSVENHSSAAFLSSRIACRELCSRLDPKYVWDITMPTSDSHKALTDYNNRVDPSSKIQTTSEPIPRQQTLSQAIDSQVLATLKEDFRQNTYFLAHLNLTTASGAGSWLHTIPSRALGTHVDPALYKTMIQRWLRIPVFQSEHHCPFCDEVVGRFGDHCLTCSVGGDRTKRHNLIRNKVYHFSQSAGLNPELERTGLLQPRPILGSVQESGAERDNNAERRPADVYIPRWRRGTPAAFDLAVTSGLRRGMVKESAKDGTLAVKSYETKKRTYLDTETLCQDEGIQFIPLICEANGGGWGPAAQVVWRELAKYKSSMTGESHSITATHLLQSLSLILHKENARAILRRSPHNNFYTSDVDTGILAASAACGSIQDL</sequence>